<dbReference type="InParanoid" id="A0A3N4L6B6"/>
<dbReference type="STRING" id="1051890.A0A3N4L6B6"/>
<dbReference type="AlphaFoldDB" id="A0A3N4L6B6"/>
<dbReference type="InterPro" id="IPR027417">
    <property type="entry name" value="P-loop_NTPase"/>
</dbReference>
<dbReference type="OrthoDB" id="5409596at2759"/>
<dbReference type="InterPro" id="IPR001650">
    <property type="entry name" value="Helicase_C-like"/>
</dbReference>
<gene>
    <name evidence="2" type="ORF">L211DRAFT_796900</name>
</gene>
<keyword evidence="3" id="KW-1185">Reference proteome</keyword>
<dbReference type="SUPFAM" id="SSF52540">
    <property type="entry name" value="P-loop containing nucleoside triphosphate hydrolases"/>
    <property type="match status" value="1"/>
</dbReference>
<name>A0A3N4L6B6_9PEZI</name>
<dbReference type="PROSITE" id="PS51194">
    <property type="entry name" value="HELICASE_CTER"/>
    <property type="match status" value="1"/>
</dbReference>
<dbReference type="SMART" id="SM00490">
    <property type="entry name" value="HELICc"/>
    <property type="match status" value="1"/>
</dbReference>
<feature type="non-terminal residue" evidence="2">
    <location>
        <position position="98"/>
    </location>
</feature>
<proteinExistence type="predicted"/>
<dbReference type="EMBL" id="ML121630">
    <property type="protein sequence ID" value="RPB18437.1"/>
    <property type="molecule type" value="Genomic_DNA"/>
</dbReference>
<feature type="domain" description="Helicase C-terminal" evidence="1">
    <location>
        <begin position="1"/>
        <end position="98"/>
    </location>
</feature>
<evidence type="ECO:0000313" key="3">
    <source>
        <dbReference type="Proteomes" id="UP000267821"/>
    </source>
</evidence>
<dbReference type="Proteomes" id="UP000267821">
    <property type="component" value="Unassembled WGS sequence"/>
</dbReference>
<dbReference type="Pfam" id="PF00271">
    <property type="entry name" value="Helicase_C"/>
    <property type="match status" value="1"/>
</dbReference>
<dbReference type="Gene3D" id="3.40.50.300">
    <property type="entry name" value="P-loop containing nucleotide triphosphate hydrolases"/>
    <property type="match status" value="1"/>
</dbReference>
<sequence>MALAKCLLKKIYEENPEVVLEYTTAITLEKRAYNLEHFIEGTTPIMVCTEACRMGLDMLDMQRVIQWRVSHRCNLSSLCQRFGRAARRPDIQALAILF</sequence>
<evidence type="ECO:0000313" key="2">
    <source>
        <dbReference type="EMBL" id="RPB18437.1"/>
    </source>
</evidence>
<accession>A0A3N4L6B6</accession>
<organism evidence="2 3">
    <name type="scientific">Terfezia boudieri ATCC MYA-4762</name>
    <dbReference type="NCBI Taxonomy" id="1051890"/>
    <lineage>
        <taxon>Eukaryota</taxon>
        <taxon>Fungi</taxon>
        <taxon>Dikarya</taxon>
        <taxon>Ascomycota</taxon>
        <taxon>Pezizomycotina</taxon>
        <taxon>Pezizomycetes</taxon>
        <taxon>Pezizales</taxon>
        <taxon>Pezizaceae</taxon>
        <taxon>Terfezia</taxon>
    </lineage>
</organism>
<protein>
    <recommendedName>
        <fullName evidence="1">Helicase C-terminal domain-containing protein</fullName>
    </recommendedName>
</protein>
<evidence type="ECO:0000259" key="1">
    <source>
        <dbReference type="PROSITE" id="PS51194"/>
    </source>
</evidence>
<reference evidence="2 3" key="1">
    <citation type="journal article" date="2018" name="Nat. Ecol. Evol.">
        <title>Pezizomycetes genomes reveal the molecular basis of ectomycorrhizal truffle lifestyle.</title>
        <authorList>
            <person name="Murat C."/>
            <person name="Payen T."/>
            <person name="Noel B."/>
            <person name="Kuo A."/>
            <person name="Morin E."/>
            <person name="Chen J."/>
            <person name="Kohler A."/>
            <person name="Krizsan K."/>
            <person name="Balestrini R."/>
            <person name="Da Silva C."/>
            <person name="Montanini B."/>
            <person name="Hainaut M."/>
            <person name="Levati E."/>
            <person name="Barry K.W."/>
            <person name="Belfiori B."/>
            <person name="Cichocki N."/>
            <person name="Clum A."/>
            <person name="Dockter R.B."/>
            <person name="Fauchery L."/>
            <person name="Guy J."/>
            <person name="Iotti M."/>
            <person name="Le Tacon F."/>
            <person name="Lindquist E.A."/>
            <person name="Lipzen A."/>
            <person name="Malagnac F."/>
            <person name="Mello A."/>
            <person name="Molinier V."/>
            <person name="Miyauchi S."/>
            <person name="Poulain J."/>
            <person name="Riccioni C."/>
            <person name="Rubini A."/>
            <person name="Sitrit Y."/>
            <person name="Splivallo R."/>
            <person name="Traeger S."/>
            <person name="Wang M."/>
            <person name="Zifcakova L."/>
            <person name="Wipf D."/>
            <person name="Zambonelli A."/>
            <person name="Paolocci F."/>
            <person name="Nowrousian M."/>
            <person name="Ottonello S."/>
            <person name="Baldrian P."/>
            <person name="Spatafora J.W."/>
            <person name="Henrissat B."/>
            <person name="Nagy L.G."/>
            <person name="Aury J.M."/>
            <person name="Wincker P."/>
            <person name="Grigoriev I.V."/>
            <person name="Bonfante P."/>
            <person name="Martin F.M."/>
        </authorList>
    </citation>
    <scope>NUCLEOTIDE SEQUENCE [LARGE SCALE GENOMIC DNA]</scope>
    <source>
        <strain evidence="2 3">ATCC MYA-4762</strain>
    </source>
</reference>